<feature type="transmembrane region" description="Helical" evidence="5">
    <location>
        <begin position="37"/>
        <end position="57"/>
    </location>
</feature>
<evidence type="ECO:0000256" key="3">
    <source>
        <dbReference type="ARBA" id="ARBA00022989"/>
    </source>
</evidence>
<protein>
    <submittedName>
        <fullName evidence="7">Sodium:calcium antiporter</fullName>
    </submittedName>
</protein>
<dbReference type="KEGG" id="tsl:A3L11_06880"/>
<dbReference type="GO" id="GO:0006874">
    <property type="term" value="P:intracellular calcium ion homeostasis"/>
    <property type="evidence" value="ECO:0007669"/>
    <property type="project" value="TreeGrafter"/>
</dbReference>
<dbReference type="OrthoDB" id="142185at2157"/>
<evidence type="ECO:0000256" key="4">
    <source>
        <dbReference type="ARBA" id="ARBA00023136"/>
    </source>
</evidence>
<reference evidence="7 8" key="1">
    <citation type="submission" date="2016-04" db="EMBL/GenBank/DDBJ databases">
        <title>Complete genome sequence of Thermococcus siculi type strain RG-20.</title>
        <authorList>
            <person name="Oger P.M."/>
        </authorList>
    </citation>
    <scope>NUCLEOTIDE SEQUENCE [LARGE SCALE GENOMIC DNA]</scope>
    <source>
        <strain evidence="7 8">RG-20</strain>
    </source>
</reference>
<evidence type="ECO:0000313" key="8">
    <source>
        <dbReference type="Proteomes" id="UP000250125"/>
    </source>
</evidence>
<dbReference type="Pfam" id="PF01699">
    <property type="entry name" value="Na_Ca_ex"/>
    <property type="match status" value="2"/>
</dbReference>
<dbReference type="InterPro" id="IPR004481">
    <property type="entry name" value="K/Na/Ca-exchanger"/>
</dbReference>
<feature type="transmembrane region" description="Helical" evidence="5">
    <location>
        <begin position="127"/>
        <end position="145"/>
    </location>
</feature>
<feature type="transmembrane region" description="Helical" evidence="5">
    <location>
        <begin position="102"/>
        <end position="121"/>
    </location>
</feature>
<comment type="subcellular location">
    <subcellularLocation>
        <location evidence="1">Membrane</location>
        <topology evidence="1">Multi-pass membrane protein</topology>
    </subcellularLocation>
</comment>
<feature type="transmembrane region" description="Helical" evidence="5">
    <location>
        <begin position="166"/>
        <end position="184"/>
    </location>
</feature>
<organism evidence="7 8">
    <name type="scientific">Thermococcus siculi</name>
    <dbReference type="NCBI Taxonomy" id="72803"/>
    <lineage>
        <taxon>Archaea</taxon>
        <taxon>Methanobacteriati</taxon>
        <taxon>Methanobacteriota</taxon>
        <taxon>Thermococci</taxon>
        <taxon>Thermococcales</taxon>
        <taxon>Thermococcaceae</taxon>
        <taxon>Thermococcus</taxon>
    </lineage>
</organism>
<evidence type="ECO:0000256" key="2">
    <source>
        <dbReference type="ARBA" id="ARBA00022692"/>
    </source>
</evidence>
<dbReference type="RefSeq" id="WP_088856200.1">
    <property type="nucleotide sequence ID" value="NZ_CP015103.1"/>
</dbReference>
<dbReference type="InterPro" id="IPR044880">
    <property type="entry name" value="NCX_ion-bd_dom_sf"/>
</dbReference>
<feature type="transmembrane region" description="Helical" evidence="5">
    <location>
        <begin position="6"/>
        <end position="25"/>
    </location>
</feature>
<name>A0A2Z2MXU1_9EURY</name>
<evidence type="ECO:0000259" key="6">
    <source>
        <dbReference type="Pfam" id="PF01699"/>
    </source>
</evidence>
<keyword evidence="2 5" id="KW-0812">Transmembrane</keyword>
<feature type="transmembrane region" description="Helical" evidence="5">
    <location>
        <begin position="258"/>
        <end position="276"/>
    </location>
</feature>
<dbReference type="Gene3D" id="1.20.1420.30">
    <property type="entry name" value="NCX, central ion-binding region"/>
    <property type="match status" value="1"/>
</dbReference>
<dbReference type="PANTHER" id="PTHR10846:SF8">
    <property type="entry name" value="INNER MEMBRANE PROTEIN YRBG"/>
    <property type="match status" value="1"/>
</dbReference>
<evidence type="ECO:0000313" key="7">
    <source>
        <dbReference type="EMBL" id="ASJ08963.1"/>
    </source>
</evidence>
<feature type="transmembrane region" description="Helical" evidence="5">
    <location>
        <begin position="288"/>
        <end position="307"/>
    </location>
</feature>
<proteinExistence type="predicted"/>
<keyword evidence="4 5" id="KW-0472">Membrane</keyword>
<accession>A0A2Z2MXU1</accession>
<dbReference type="GO" id="GO:0008273">
    <property type="term" value="F:calcium, potassium:sodium antiporter activity"/>
    <property type="evidence" value="ECO:0007669"/>
    <property type="project" value="TreeGrafter"/>
</dbReference>
<dbReference type="GeneID" id="33317948"/>
<evidence type="ECO:0000256" key="5">
    <source>
        <dbReference type="SAM" id="Phobius"/>
    </source>
</evidence>
<dbReference type="GO" id="GO:0005262">
    <property type="term" value="F:calcium channel activity"/>
    <property type="evidence" value="ECO:0007669"/>
    <property type="project" value="TreeGrafter"/>
</dbReference>
<feature type="domain" description="Sodium/calcium exchanger membrane region" evidence="6">
    <location>
        <begin position="7"/>
        <end position="144"/>
    </location>
</feature>
<feature type="transmembrane region" description="Helical" evidence="5">
    <location>
        <begin position="69"/>
        <end position="90"/>
    </location>
</feature>
<sequence length="309" mass="32939">MEWLLWTGAIIIGLILLITSGDRLSDKIVEVARKAGVSTLVISIVLISLATTLPELLTSAIASYHELTGMALGNVLGSIFANIALILGLAAMIRPLKATRAAYENSLVMLVSIALVIVLSIDGTLSRFDGLILLGGYVLYLRWLLKKHAREEAEGHETGKATLIDYAILLALGLILVLGARMVVYGGKNIAEAMGISDFVIGATIVAIGTSLPEMTNALYGAIRERGTISIGNVIGADIMNAFVVLGVAALIRPLQTGASVITIILVLAVMIPMVLSLRRTHGLGRPIGAYFLFLYALYLYLMFAGYEL</sequence>
<keyword evidence="3 5" id="KW-1133">Transmembrane helix</keyword>
<gene>
    <name evidence="7" type="ORF">A3L11_06880</name>
</gene>
<evidence type="ECO:0000256" key="1">
    <source>
        <dbReference type="ARBA" id="ARBA00004141"/>
    </source>
</evidence>
<dbReference type="AlphaFoldDB" id="A0A2Z2MXU1"/>
<dbReference type="PANTHER" id="PTHR10846">
    <property type="entry name" value="SODIUM/POTASSIUM/CALCIUM EXCHANGER"/>
    <property type="match status" value="1"/>
</dbReference>
<dbReference type="NCBIfam" id="TIGR00367">
    <property type="entry name" value="calcium/sodium antiporter"/>
    <property type="match status" value="1"/>
</dbReference>
<keyword evidence="8" id="KW-1185">Reference proteome</keyword>
<feature type="transmembrane region" description="Helical" evidence="5">
    <location>
        <begin position="231"/>
        <end position="252"/>
    </location>
</feature>
<dbReference type="GO" id="GO:0005886">
    <property type="term" value="C:plasma membrane"/>
    <property type="evidence" value="ECO:0007669"/>
    <property type="project" value="TreeGrafter"/>
</dbReference>
<dbReference type="EMBL" id="CP015103">
    <property type="protein sequence ID" value="ASJ08963.1"/>
    <property type="molecule type" value="Genomic_DNA"/>
</dbReference>
<feature type="domain" description="Sodium/calcium exchanger membrane region" evidence="6">
    <location>
        <begin position="167"/>
        <end position="304"/>
    </location>
</feature>
<dbReference type="Proteomes" id="UP000250125">
    <property type="component" value="Chromosome"/>
</dbReference>
<dbReference type="InterPro" id="IPR004837">
    <property type="entry name" value="NaCa_Exmemb"/>
</dbReference>